<dbReference type="EMBL" id="MCFI01000001">
    <property type="protein sequence ID" value="ORY87853.1"/>
    <property type="molecule type" value="Genomic_DNA"/>
</dbReference>
<evidence type="ECO:0000313" key="3">
    <source>
        <dbReference type="Proteomes" id="UP000193685"/>
    </source>
</evidence>
<accession>A0A1Y2FV10</accession>
<keyword evidence="3" id="KW-1185">Reference proteome</keyword>
<feature type="non-terminal residue" evidence="2">
    <location>
        <position position="343"/>
    </location>
</feature>
<dbReference type="RefSeq" id="XP_040728348.1">
    <property type="nucleotide sequence ID" value="XM_040867004.1"/>
</dbReference>
<dbReference type="SUPFAM" id="SSF56112">
    <property type="entry name" value="Protein kinase-like (PK-like)"/>
    <property type="match status" value="1"/>
</dbReference>
<proteinExistence type="predicted"/>
<dbReference type="OMA" id="HPRGWNT"/>
<dbReference type="InterPro" id="IPR011009">
    <property type="entry name" value="Kinase-like_dom_sf"/>
</dbReference>
<comment type="caution">
    <text evidence="2">The sequence shown here is derived from an EMBL/GenBank/DDBJ whole genome shotgun (WGS) entry which is preliminary data.</text>
</comment>
<evidence type="ECO:0000313" key="2">
    <source>
        <dbReference type="EMBL" id="ORY87853.1"/>
    </source>
</evidence>
<keyword evidence="2" id="KW-0418">Kinase</keyword>
<dbReference type="Proteomes" id="UP000193685">
    <property type="component" value="Unassembled WGS sequence"/>
</dbReference>
<dbReference type="AlphaFoldDB" id="A0A1Y2FV10"/>
<dbReference type="SMART" id="SM00587">
    <property type="entry name" value="CHK"/>
    <property type="match status" value="1"/>
</dbReference>
<sequence>ETIATLWKGYGEITRKTAADGSTSIIKRVMLPKVDDEPDNRSDDSMRKRISYQVERHLYIENPNGHVGLARIAKYIDSGTDFLEMEDLEKSFPVTKSRPLDHESAKLVLRWLARFHGANFGSDGEDDPKGLRIIPAPNARENDLSHVVQDDIKESGRSKGFSYWKTGTYWYLDTRRAEARNLQTDDNPLKDWLNVLPDFINRKLKDIGADGMTLIHGDVKAAKVFFNAENTDVALYDFQYCGYSTPMRDVAAFLVTSVADINEQSLDVLLRYYHEHLITESGRVTKQYTYETMLEHYELCVVDFHRFMLSWGTWGNHRYAARVAKKWINERREELIDTFRNGW</sequence>
<dbReference type="PANTHER" id="PTHR11012">
    <property type="entry name" value="PROTEIN KINASE-LIKE DOMAIN-CONTAINING"/>
    <property type="match status" value="1"/>
</dbReference>
<reference evidence="2 3" key="1">
    <citation type="submission" date="2016-07" db="EMBL/GenBank/DDBJ databases">
        <title>Pervasive Adenine N6-methylation of Active Genes in Fungi.</title>
        <authorList>
            <consortium name="DOE Joint Genome Institute"/>
            <person name="Mondo S.J."/>
            <person name="Dannebaum R.O."/>
            <person name="Kuo R.C."/>
            <person name="Labutti K."/>
            <person name="Haridas S."/>
            <person name="Kuo A."/>
            <person name="Salamov A."/>
            <person name="Ahrendt S.R."/>
            <person name="Lipzen A."/>
            <person name="Sullivan W."/>
            <person name="Andreopoulos W.B."/>
            <person name="Clum A."/>
            <person name="Lindquist E."/>
            <person name="Daum C."/>
            <person name="Ramamoorthy G.K."/>
            <person name="Gryganskyi A."/>
            <person name="Culley D."/>
            <person name="Magnuson J.K."/>
            <person name="James T.Y."/>
            <person name="O'Malley M.A."/>
            <person name="Stajich J.E."/>
            <person name="Spatafora J.W."/>
            <person name="Visel A."/>
            <person name="Grigoriev I.V."/>
        </authorList>
    </citation>
    <scope>NUCLEOTIDE SEQUENCE [LARGE SCALE GENOMIC DNA]</scope>
    <source>
        <strain evidence="2 3">12-1054</strain>
    </source>
</reference>
<protein>
    <submittedName>
        <fullName evidence="2">Ecdysteroid kinase-domain-containing protein</fullName>
    </submittedName>
</protein>
<dbReference type="GeneID" id="63783603"/>
<evidence type="ECO:0000259" key="1">
    <source>
        <dbReference type="SMART" id="SM00587"/>
    </source>
</evidence>
<keyword evidence="2" id="KW-0808">Transferase</keyword>
<feature type="domain" description="CHK kinase-like" evidence="1">
    <location>
        <begin position="83"/>
        <end position="283"/>
    </location>
</feature>
<name>A0A1Y2FV10_PROLT</name>
<dbReference type="GO" id="GO:0016301">
    <property type="term" value="F:kinase activity"/>
    <property type="evidence" value="ECO:0007669"/>
    <property type="project" value="UniProtKB-KW"/>
</dbReference>
<feature type="non-terminal residue" evidence="2">
    <location>
        <position position="1"/>
    </location>
</feature>
<dbReference type="InterPro" id="IPR004119">
    <property type="entry name" value="EcKL"/>
</dbReference>
<gene>
    <name evidence="2" type="ORF">BCR37DRAFT_331049</name>
</gene>
<dbReference type="Pfam" id="PF02958">
    <property type="entry name" value="EcKL"/>
    <property type="match status" value="1"/>
</dbReference>
<dbReference type="InterPro" id="IPR015897">
    <property type="entry name" value="CHK_kinase-like"/>
</dbReference>
<dbReference type="PANTHER" id="PTHR11012:SF30">
    <property type="entry name" value="PROTEIN KINASE-LIKE DOMAIN-CONTAINING"/>
    <property type="match status" value="1"/>
</dbReference>
<organism evidence="2 3">
    <name type="scientific">Protomyces lactucae-debilis</name>
    <dbReference type="NCBI Taxonomy" id="2754530"/>
    <lineage>
        <taxon>Eukaryota</taxon>
        <taxon>Fungi</taxon>
        <taxon>Dikarya</taxon>
        <taxon>Ascomycota</taxon>
        <taxon>Taphrinomycotina</taxon>
        <taxon>Taphrinomycetes</taxon>
        <taxon>Taphrinales</taxon>
        <taxon>Protomycetaceae</taxon>
        <taxon>Protomyces</taxon>
    </lineage>
</organism>
<dbReference type="OrthoDB" id="411145at2759"/>
<dbReference type="Gene3D" id="3.90.1200.10">
    <property type="match status" value="1"/>
</dbReference>